<evidence type="ECO:0000256" key="1">
    <source>
        <dbReference type="SAM" id="SignalP"/>
    </source>
</evidence>
<dbReference type="EMBL" id="JH795404">
    <property type="protein sequence ID" value="ELQ63920.1"/>
    <property type="molecule type" value="Genomic_DNA"/>
</dbReference>
<accession>L7J8Q3</accession>
<dbReference type="AlphaFoldDB" id="L7J8Q3"/>
<reference evidence="2" key="1">
    <citation type="journal article" date="2012" name="PLoS Genet.">
        <title>Comparative analysis of the genomes of two field isolates of the rice blast fungus Magnaporthe oryzae.</title>
        <authorList>
            <person name="Xue M."/>
            <person name="Yang J."/>
            <person name="Li Z."/>
            <person name="Hu S."/>
            <person name="Yao N."/>
            <person name="Dean R.A."/>
            <person name="Zhao W."/>
            <person name="Shen M."/>
            <person name="Zhang H."/>
            <person name="Li C."/>
            <person name="Liu L."/>
            <person name="Cao L."/>
            <person name="Xu X."/>
            <person name="Xing Y."/>
            <person name="Hsiang T."/>
            <person name="Zhang Z."/>
            <person name="Xu J.R."/>
            <person name="Peng Y.L."/>
        </authorList>
    </citation>
    <scope>NUCLEOTIDE SEQUENCE [LARGE SCALE GENOMIC DNA]</scope>
    <source>
        <strain evidence="2">P131</strain>
    </source>
</reference>
<protein>
    <submittedName>
        <fullName evidence="2">Uncharacterized protein</fullName>
    </submittedName>
</protein>
<feature type="signal peptide" evidence="1">
    <location>
        <begin position="1"/>
        <end position="18"/>
    </location>
</feature>
<gene>
    <name evidence="2" type="ORF">OOW_P131scaffold00922g44</name>
</gene>
<name>L7J8Q3_PYRO1</name>
<evidence type="ECO:0000313" key="2">
    <source>
        <dbReference type="EMBL" id="ELQ63920.1"/>
    </source>
</evidence>
<organism>
    <name type="scientific">Pyricularia oryzae (strain P131)</name>
    <name type="common">Rice blast fungus</name>
    <name type="synonym">Magnaporthe oryzae</name>
    <dbReference type="NCBI Taxonomy" id="1143193"/>
    <lineage>
        <taxon>Eukaryota</taxon>
        <taxon>Fungi</taxon>
        <taxon>Dikarya</taxon>
        <taxon>Ascomycota</taxon>
        <taxon>Pezizomycotina</taxon>
        <taxon>Sordariomycetes</taxon>
        <taxon>Sordariomycetidae</taxon>
        <taxon>Magnaporthales</taxon>
        <taxon>Pyriculariaceae</taxon>
        <taxon>Pyricularia</taxon>
    </lineage>
</organism>
<keyword evidence="1" id="KW-0732">Signal</keyword>
<sequence>MANALLLFFFLIYPLTKPPTPNLQKDKLDDAVLLV</sequence>
<feature type="chain" id="PRO_5003977980" evidence="1">
    <location>
        <begin position="19"/>
        <end position="35"/>
    </location>
</feature>
<proteinExistence type="predicted"/>